<feature type="domain" description="tRNA pseudouridine synthase II TruB subfamily 1 C-terminal" evidence="5">
    <location>
        <begin position="233"/>
        <end position="290"/>
    </location>
</feature>
<dbReference type="InterPro" id="IPR036974">
    <property type="entry name" value="PUA_sf"/>
</dbReference>
<dbReference type="GO" id="GO:0160148">
    <property type="term" value="F:tRNA pseudouridine(55) synthase activity"/>
    <property type="evidence" value="ECO:0007669"/>
    <property type="project" value="UniProtKB-EC"/>
</dbReference>
<dbReference type="EC" id="5.4.99.25" evidence="1"/>
<dbReference type="SUPFAM" id="SSF88697">
    <property type="entry name" value="PUA domain-like"/>
    <property type="match status" value="1"/>
</dbReference>
<feature type="domain" description="tRNA pseudouridylate synthase B C-terminal" evidence="6">
    <location>
        <begin position="167"/>
        <end position="227"/>
    </location>
</feature>
<evidence type="ECO:0000259" key="5">
    <source>
        <dbReference type="Pfam" id="PF09157"/>
    </source>
</evidence>
<evidence type="ECO:0000259" key="4">
    <source>
        <dbReference type="Pfam" id="PF01509"/>
    </source>
</evidence>
<dbReference type="AlphaFoldDB" id="A0A382KMG1"/>
<dbReference type="InterPro" id="IPR015947">
    <property type="entry name" value="PUA-like_sf"/>
</dbReference>
<dbReference type="FunFam" id="2.30.130.10:FF:000012">
    <property type="entry name" value="tRNA pseudouridine synthase B"/>
    <property type="match status" value="1"/>
</dbReference>
<dbReference type="CDD" id="cd21152">
    <property type="entry name" value="PUA_TruB_bacterial"/>
    <property type="match status" value="1"/>
</dbReference>
<dbReference type="Gene3D" id="2.30.130.10">
    <property type="entry name" value="PUA domain"/>
    <property type="match status" value="1"/>
</dbReference>
<dbReference type="InterPro" id="IPR002501">
    <property type="entry name" value="PsdUridine_synth_N"/>
</dbReference>
<dbReference type="EMBL" id="UINC01081835">
    <property type="protein sequence ID" value="SVC26064.1"/>
    <property type="molecule type" value="Genomic_DNA"/>
</dbReference>
<dbReference type="HAMAP" id="MF_01080">
    <property type="entry name" value="TruB_bact"/>
    <property type="match status" value="1"/>
</dbReference>
<keyword evidence="3" id="KW-0413">Isomerase</keyword>
<keyword evidence="2" id="KW-0819">tRNA processing</keyword>
<reference evidence="7" key="1">
    <citation type="submission" date="2018-05" db="EMBL/GenBank/DDBJ databases">
        <authorList>
            <person name="Lanie J.A."/>
            <person name="Ng W.-L."/>
            <person name="Kazmierczak K.M."/>
            <person name="Andrzejewski T.M."/>
            <person name="Davidsen T.M."/>
            <person name="Wayne K.J."/>
            <person name="Tettelin H."/>
            <person name="Glass J.I."/>
            <person name="Rusch D."/>
            <person name="Podicherti R."/>
            <person name="Tsui H.-C.T."/>
            <person name="Winkler M.E."/>
        </authorList>
    </citation>
    <scope>NUCLEOTIDE SEQUENCE</scope>
</reference>
<gene>
    <name evidence="7" type="ORF">METZ01_LOCUS278918</name>
</gene>
<dbReference type="InterPro" id="IPR032819">
    <property type="entry name" value="TruB_C"/>
</dbReference>
<dbReference type="Pfam" id="PF01509">
    <property type="entry name" value="TruB_N"/>
    <property type="match status" value="1"/>
</dbReference>
<dbReference type="CDD" id="cd02573">
    <property type="entry name" value="PseudoU_synth_EcTruB"/>
    <property type="match status" value="1"/>
</dbReference>
<feature type="domain" description="Pseudouridine synthase II N-terminal" evidence="4">
    <location>
        <begin position="18"/>
        <end position="166"/>
    </location>
</feature>
<organism evidence="7">
    <name type="scientific">marine metagenome</name>
    <dbReference type="NCBI Taxonomy" id="408172"/>
    <lineage>
        <taxon>unclassified sequences</taxon>
        <taxon>metagenomes</taxon>
        <taxon>ecological metagenomes</taxon>
    </lineage>
</organism>
<dbReference type="InterPro" id="IPR020103">
    <property type="entry name" value="PsdUridine_synth_cat_dom_sf"/>
</dbReference>
<accession>A0A382KMG1</accession>
<dbReference type="PANTHER" id="PTHR13767:SF2">
    <property type="entry name" value="PSEUDOURIDYLATE SYNTHASE TRUB1"/>
    <property type="match status" value="1"/>
</dbReference>
<dbReference type="PANTHER" id="PTHR13767">
    <property type="entry name" value="TRNA-PSEUDOURIDINE SYNTHASE"/>
    <property type="match status" value="1"/>
</dbReference>
<dbReference type="GO" id="GO:0003723">
    <property type="term" value="F:RNA binding"/>
    <property type="evidence" value="ECO:0007669"/>
    <property type="project" value="InterPro"/>
</dbReference>
<dbReference type="Pfam" id="PF16198">
    <property type="entry name" value="TruB_C_2"/>
    <property type="match status" value="1"/>
</dbReference>
<evidence type="ECO:0000259" key="6">
    <source>
        <dbReference type="Pfam" id="PF16198"/>
    </source>
</evidence>
<sequence>MLDKPQGITSNGALQQVKRLYGAEKAGHTGSLDPIATGVLPICFGEATKFSRYLLEADKRYLATLQLGVSTTTGDSEGEITWTRPVARRTREDIEFVLSKYIGEIEQIPSMFSAIKQNGQPLYKLARQGIEVERKARKIRIASLQLMEFDENVLVLDIDCSKGTYVRTLAQDIGEDLGCGAHVAALRRLRAGPFEIDDSLTMAEVTGFKEQAQTVMDQALLSVSAAVSDWPRSVLSELTASYLMQGQPVQVPNSPVSGWVSLFSEVEDDSNFIGVGEILDDGRIAPRRLVATQKE</sequence>
<dbReference type="Pfam" id="PF09157">
    <property type="entry name" value="TruB-C_2"/>
    <property type="match status" value="1"/>
</dbReference>
<dbReference type="FunFam" id="3.30.2350.10:FF:000011">
    <property type="entry name" value="tRNA pseudouridine synthase B"/>
    <property type="match status" value="1"/>
</dbReference>
<dbReference type="GO" id="GO:1990481">
    <property type="term" value="P:mRNA pseudouridine synthesis"/>
    <property type="evidence" value="ECO:0007669"/>
    <property type="project" value="TreeGrafter"/>
</dbReference>
<dbReference type="Gene3D" id="3.30.2350.10">
    <property type="entry name" value="Pseudouridine synthase"/>
    <property type="match status" value="1"/>
</dbReference>
<dbReference type="InterPro" id="IPR015240">
    <property type="entry name" value="tRNA_sdUridine_synth_fam1_C"/>
</dbReference>
<proteinExistence type="inferred from homology"/>
<dbReference type="GO" id="GO:0006400">
    <property type="term" value="P:tRNA modification"/>
    <property type="evidence" value="ECO:0007669"/>
    <property type="project" value="TreeGrafter"/>
</dbReference>
<dbReference type="SUPFAM" id="SSF55120">
    <property type="entry name" value="Pseudouridine synthase"/>
    <property type="match status" value="1"/>
</dbReference>
<evidence type="ECO:0000256" key="3">
    <source>
        <dbReference type="ARBA" id="ARBA00023235"/>
    </source>
</evidence>
<evidence type="ECO:0000256" key="2">
    <source>
        <dbReference type="ARBA" id="ARBA00022694"/>
    </source>
</evidence>
<evidence type="ECO:0000256" key="1">
    <source>
        <dbReference type="ARBA" id="ARBA00012787"/>
    </source>
</evidence>
<dbReference type="NCBIfam" id="TIGR00431">
    <property type="entry name" value="TruB"/>
    <property type="match status" value="1"/>
</dbReference>
<protein>
    <recommendedName>
        <fullName evidence="1">tRNA pseudouridine(55) synthase</fullName>
        <ecNumber evidence="1">5.4.99.25</ecNumber>
    </recommendedName>
</protein>
<evidence type="ECO:0000313" key="7">
    <source>
        <dbReference type="EMBL" id="SVC26064.1"/>
    </source>
</evidence>
<dbReference type="InterPro" id="IPR014780">
    <property type="entry name" value="tRNA_psdUridine_synth_TruB"/>
</dbReference>
<name>A0A382KMG1_9ZZZZ</name>